<dbReference type="RefSeq" id="WP_302042343.1">
    <property type="nucleotide sequence ID" value="NZ_JAUKPO010000066.1"/>
</dbReference>
<evidence type="ECO:0000313" key="2">
    <source>
        <dbReference type="Proteomes" id="UP001168528"/>
    </source>
</evidence>
<accession>A0ABT8RHG7</accession>
<proteinExistence type="predicted"/>
<dbReference type="EMBL" id="JAUKPO010000066">
    <property type="protein sequence ID" value="MDO1451546.1"/>
    <property type="molecule type" value="Genomic_DNA"/>
</dbReference>
<keyword evidence="2" id="KW-1185">Reference proteome</keyword>
<organism evidence="1 2">
    <name type="scientific">Rhodocytophaga aerolata</name>
    <dbReference type="NCBI Taxonomy" id="455078"/>
    <lineage>
        <taxon>Bacteria</taxon>
        <taxon>Pseudomonadati</taxon>
        <taxon>Bacteroidota</taxon>
        <taxon>Cytophagia</taxon>
        <taxon>Cytophagales</taxon>
        <taxon>Rhodocytophagaceae</taxon>
        <taxon>Rhodocytophaga</taxon>
    </lineage>
</organism>
<reference evidence="1" key="1">
    <citation type="submission" date="2023-07" db="EMBL/GenBank/DDBJ databases">
        <title>The genome sequence of Rhodocytophaga aerolata KACC 12507.</title>
        <authorList>
            <person name="Zhang X."/>
        </authorList>
    </citation>
    <scope>NUCLEOTIDE SEQUENCE</scope>
    <source>
        <strain evidence="1">KACC 12507</strain>
    </source>
</reference>
<evidence type="ECO:0000313" key="1">
    <source>
        <dbReference type="EMBL" id="MDO1451546.1"/>
    </source>
</evidence>
<sequence length="112" mass="13272">MQNQITVFESLHQTYQAMDLPVSCIVKKADFTINNLRYLHPSLPFKSIDYRPNYFSFLFVKSARGRYTTDDISFNTEPGTIYFTNPGHFKSFEWFEINEVYLITFTEDETNQ</sequence>
<evidence type="ECO:0008006" key="3">
    <source>
        <dbReference type="Google" id="ProtNLM"/>
    </source>
</evidence>
<comment type="caution">
    <text evidence="1">The sequence shown here is derived from an EMBL/GenBank/DDBJ whole genome shotgun (WGS) entry which is preliminary data.</text>
</comment>
<protein>
    <recommendedName>
        <fullName evidence="3">AraC family transcriptional regulator</fullName>
    </recommendedName>
</protein>
<dbReference type="Proteomes" id="UP001168528">
    <property type="component" value="Unassembled WGS sequence"/>
</dbReference>
<name>A0ABT8RHG7_9BACT</name>
<gene>
    <name evidence="1" type="ORF">Q0590_35060</name>
</gene>